<dbReference type="SMART" id="SM00867">
    <property type="entry name" value="YceI"/>
    <property type="match status" value="1"/>
</dbReference>
<dbReference type="Proteomes" id="UP000535543">
    <property type="component" value="Unassembled WGS sequence"/>
</dbReference>
<dbReference type="InterPro" id="IPR007372">
    <property type="entry name" value="Lipid/polyisoprenoid-bd_YceI"/>
</dbReference>
<sequence>MTLSTDSTTAALAAGSWALDTAHSSVGFTVRHLGIAKVRGGFTRFETTFVIDETGAADIGAVIHLDSFDTGNAQRDEHVRTADFLDVAHRPTITFRALGPVQVAPNFTVQGEVTLGAKTAPVTLDVEWGGVQAFGPSGERHAGFSAVGKIKRSDFDVGPQIPGMLSDAVQVELEIQLIEPQ</sequence>
<evidence type="ECO:0000256" key="1">
    <source>
        <dbReference type="ARBA" id="ARBA00008812"/>
    </source>
</evidence>
<evidence type="ECO:0000313" key="3">
    <source>
        <dbReference type="EMBL" id="NMN98214.1"/>
    </source>
</evidence>
<dbReference type="PANTHER" id="PTHR34406">
    <property type="entry name" value="PROTEIN YCEI"/>
    <property type="match status" value="1"/>
</dbReference>
<evidence type="ECO:0000313" key="4">
    <source>
        <dbReference type="Proteomes" id="UP000535543"/>
    </source>
</evidence>
<feature type="domain" description="Lipid/polyisoprenoid-binding YceI-like" evidence="2">
    <location>
        <begin position="16"/>
        <end position="178"/>
    </location>
</feature>
<dbReference type="RefSeq" id="WP_169592166.1">
    <property type="nucleotide sequence ID" value="NZ_VCQU01000010.1"/>
</dbReference>
<dbReference type="InterPro" id="IPR036761">
    <property type="entry name" value="TTHA0802/YceI-like_sf"/>
</dbReference>
<keyword evidence="4" id="KW-1185">Reference proteome</keyword>
<dbReference type="EMBL" id="VCQU01000010">
    <property type="protein sequence ID" value="NMN98214.1"/>
    <property type="molecule type" value="Genomic_DNA"/>
</dbReference>
<evidence type="ECO:0000259" key="2">
    <source>
        <dbReference type="SMART" id="SM00867"/>
    </source>
</evidence>
<organism evidence="3 4">
    <name type="scientific">Antrihabitans stalactiti</name>
    <dbReference type="NCBI Taxonomy" id="2584121"/>
    <lineage>
        <taxon>Bacteria</taxon>
        <taxon>Bacillati</taxon>
        <taxon>Actinomycetota</taxon>
        <taxon>Actinomycetes</taxon>
        <taxon>Mycobacteriales</taxon>
        <taxon>Nocardiaceae</taxon>
        <taxon>Antrihabitans</taxon>
    </lineage>
</organism>
<gene>
    <name evidence="3" type="ORF">FGL95_24530</name>
</gene>
<dbReference type="PANTHER" id="PTHR34406:SF1">
    <property type="entry name" value="PROTEIN YCEI"/>
    <property type="match status" value="1"/>
</dbReference>
<dbReference type="SUPFAM" id="SSF101874">
    <property type="entry name" value="YceI-like"/>
    <property type="match status" value="1"/>
</dbReference>
<proteinExistence type="inferred from homology"/>
<comment type="similarity">
    <text evidence="1">Belongs to the UPF0312 family.</text>
</comment>
<reference evidence="3 4" key="2">
    <citation type="submission" date="2020-06" db="EMBL/GenBank/DDBJ databases">
        <title>Antribacter stalactiti gen. nov., sp. nov., a new member of the family Nacardiaceae isolated from a cave.</title>
        <authorList>
            <person name="Kim I.S."/>
        </authorList>
    </citation>
    <scope>NUCLEOTIDE SEQUENCE [LARGE SCALE GENOMIC DNA]</scope>
    <source>
        <strain evidence="3 4">YC2-7</strain>
    </source>
</reference>
<accession>A0A848KMM8</accession>
<dbReference type="Gene3D" id="2.40.128.110">
    <property type="entry name" value="Lipid/polyisoprenoid-binding, YceI-like"/>
    <property type="match status" value="1"/>
</dbReference>
<name>A0A848KMM8_9NOCA</name>
<comment type="caution">
    <text evidence="3">The sequence shown here is derived from an EMBL/GenBank/DDBJ whole genome shotgun (WGS) entry which is preliminary data.</text>
</comment>
<dbReference type="AlphaFoldDB" id="A0A848KMM8"/>
<reference evidence="3 4" key="1">
    <citation type="submission" date="2019-05" db="EMBL/GenBank/DDBJ databases">
        <authorList>
            <person name="Lee S.D."/>
        </authorList>
    </citation>
    <scope>NUCLEOTIDE SEQUENCE [LARGE SCALE GENOMIC DNA]</scope>
    <source>
        <strain evidence="3 4">YC2-7</strain>
    </source>
</reference>
<dbReference type="Pfam" id="PF04264">
    <property type="entry name" value="YceI"/>
    <property type="match status" value="1"/>
</dbReference>
<protein>
    <submittedName>
        <fullName evidence="3">YceI family protein</fullName>
    </submittedName>
</protein>